<dbReference type="GO" id="GO:0000976">
    <property type="term" value="F:transcription cis-regulatory region binding"/>
    <property type="evidence" value="ECO:0007669"/>
    <property type="project" value="InterPro"/>
</dbReference>
<sequence length="494" mass="54831">MSDNIDPQTPSGTASPAKARSSIIDSSLAFLKIGGRTKDGQPQKKRGPKPDSRPAQNPRQARNRQAQRTHRERKERYVHNLEQEVVRLREAFTTTSREKSTIISENRRLRDILRANGITVDDLIRYASRPSSPENKNPNDLSDLQMTDQYQPDSPANTENYGSSAYSHAGTMSPEAQGQQMLPQQIPQLQSQQQMHQPSLQQPSAYGVGAGGDGNGMNFVPGVLPSEAAVGRMEQAIYPGNSGQQGINYSQIGIDFVLALEKPCMHHIMSLARATLNHPSHPTPHMHELTNQHKSPNTSPEHNLELDGHGHAMMTICPPTSFFLNGQFDTVPPLTPTSEPDTSSFIYPPLKPETEATPDLWMQTYTSTYLPGTTQTAQTQPLYPTSPDQATQFTAGGMDQADVDLLFNMQVLDAKRAQTLVDLKAEGELTPVAVWAWITTRPEFPMMVEKDFEVLKQALAGKVNCYGFGAVLDESYVEEAWENFLEYKGWKKTE</sequence>
<feature type="compositionally biased region" description="Polar residues" evidence="3">
    <location>
        <begin position="129"/>
        <end position="166"/>
    </location>
</feature>
<dbReference type="PANTHER" id="PTHR40621">
    <property type="entry name" value="TRANSCRIPTION FACTOR KAPC-RELATED"/>
    <property type="match status" value="1"/>
</dbReference>
<evidence type="ECO:0000256" key="1">
    <source>
        <dbReference type="ARBA" id="ARBA00004123"/>
    </source>
</evidence>
<feature type="region of interest" description="Disordered" evidence="3">
    <location>
        <begin position="1"/>
        <end position="78"/>
    </location>
</feature>
<dbReference type="GO" id="GO:0090575">
    <property type="term" value="C:RNA polymerase II transcription regulator complex"/>
    <property type="evidence" value="ECO:0007669"/>
    <property type="project" value="TreeGrafter"/>
</dbReference>
<dbReference type="PROSITE" id="PS00036">
    <property type="entry name" value="BZIP_BASIC"/>
    <property type="match status" value="1"/>
</dbReference>
<feature type="region of interest" description="Disordered" evidence="3">
    <location>
        <begin position="126"/>
        <end position="213"/>
    </location>
</feature>
<dbReference type="Proteomes" id="UP000275078">
    <property type="component" value="Unassembled WGS sequence"/>
</dbReference>
<dbReference type="InterPro" id="IPR046347">
    <property type="entry name" value="bZIP_sf"/>
</dbReference>
<dbReference type="EMBL" id="ML119680">
    <property type="protein sequence ID" value="RPA81313.1"/>
    <property type="molecule type" value="Genomic_DNA"/>
</dbReference>
<dbReference type="Gene3D" id="1.20.5.170">
    <property type="match status" value="1"/>
</dbReference>
<dbReference type="SUPFAM" id="SSF57959">
    <property type="entry name" value="Leucine zipper domain"/>
    <property type="match status" value="1"/>
</dbReference>
<feature type="compositionally biased region" description="Basic residues" evidence="3">
    <location>
        <begin position="61"/>
        <end position="71"/>
    </location>
</feature>
<comment type="subcellular location">
    <subcellularLocation>
        <location evidence="1">Nucleus</location>
    </subcellularLocation>
</comment>
<feature type="compositionally biased region" description="Polar residues" evidence="3">
    <location>
        <begin position="1"/>
        <end position="14"/>
    </location>
</feature>
<keyword evidence="2" id="KW-0539">Nucleus</keyword>
<keyword evidence="6" id="KW-1185">Reference proteome</keyword>
<dbReference type="AlphaFoldDB" id="A0A3N4I5F3"/>
<dbReference type="GO" id="GO:0001228">
    <property type="term" value="F:DNA-binding transcription activator activity, RNA polymerase II-specific"/>
    <property type="evidence" value="ECO:0007669"/>
    <property type="project" value="TreeGrafter"/>
</dbReference>
<proteinExistence type="predicted"/>
<feature type="compositionally biased region" description="Low complexity" evidence="3">
    <location>
        <begin position="177"/>
        <end position="204"/>
    </location>
</feature>
<dbReference type="PANTHER" id="PTHR40621:SF6">
    <property type="entry name" value="AP-1-LIKE TRANSCRIPTION FACTOR YAP1-RELATED"/>
    <property type="match status" value="1"/>
</dbReference>
<evidence type="ECO:0000259" key="4">
    <source>
        <dbReference type="PROSITE" id="PS00036"/>
    </source>
</evidence>
<dbReference type="SMART" id="SM00338">
    <property type="entry name" value="BRLZ"/>
    <property type="match status" value="1"/>
</dbReference>
<evidence type="ECO:0000256" key="2">
    <source>
        <dbReference type="ARBA" id="ARBA00023242"/>
    </source>
</evidence>
<dbReference type="OrthoDB" id="2590011at2759"/>
<gene>
    <name evidence="5" type="ORF">BJ508DRAFT_414764</name>
</gene>
<dbReference type="CDD" id="cd14688">
    <property type="entry name" value="bZIP_YAP"/>
    <property type="match status" value="1"/>
</dbReference>
<evidence type="ECO:0000256" key="3">
    <source>
        <dbReference type="SAM" id="MobiDB-lite"/>
    </source>
</evidence>
<organism evidence="5 6">
    <name type="scientific">Ascobolus immersus RN42</name>
    <dbReference type="NCBI Taxonomy" id="1160509"/>
    <lineage>
        <taxon>Eukaryota</taxon>
        <taxon>Fungi</taxon>
        <taxon>Dikarya</taxon>
        <taxon>Ascomycota</taxon>
        <taxon>Pezizomycotina</taxon>
        <taxon>Pezizomycetes</taxon>
        <taxon>Pezizales</taxon>
        <taxon>Ascobolaceae</taxon>
        <taxon>Ascobolus</taxon>
    </lineage>
</organism>
<accession>A0A3N4I5F3</accession>
<feature type="domain" description="BZIP" evidence="4">
    <location>
        <begin position="59"/>
        <end position="73"/>
    </location>
</feature>
<protein>
    <recommendedName>
        <fullName evidence="4">BZIP domain-containing protein</fullName>
    </recommendedName>
</protein>
<evidence type="ECO:0000313" key="6">
    <source>
        <dbReference type="Proteomes" id="UP000275078"/>
    </source>
</evidence>
<feature type="compositionally biased region" description="Basic and acidic residues" evidence="3">
    <location>
        <begin position="36"/>
        <end position="52"/>
    </location>
</feature>
<dbReference type="InterPro" id="IPR004827">
    <property type="entry name" value="bZIP"/>
</dbReference>
<reference evidence="5 6" key="1">
    <citation type="journal article" date="2018" name="Nat. Ecol. Evol.">
        <title>Pezizomycetes genomes reveal the molecular basis of ectomycorrhizal truffle lifestyle.</title>
        <authorList>
            <person name="Murat C."/>
            <person name="Payen T."/>
            <person name="Noel B."/>
            <person name="Kuo A."/>
            <person name="Morin E."/>
            <person name="Chen J."/>
            <person name="Kohler A."/>
            <person name="Krizsan K."/>
            <person name="Balestrini R."/>
            <person name="Da Silva C."/>
            <person name="Montanini B."/>
            <person name="Hainaut M."/>
            <person name="Levati E."/>
            <person name="Barry K.W."/>
            <person name="Belfiori B."/>
            <person name="Cichocki N."/>
            <person name="Clum A."/>
            <person name="Dockter R.B."/>
            <person name="Fauchery L."/>
            <person name="Guy J."/>
            <person name="Iotti M."/>
            <person name="Le Tacon F."/>
            <person name="Lindquist E.A."/>
            <person name="Lipzen A."/>
            <person name="Malagnac F."/>
            <person name="Mello A."/>
            <person name="Molinier V."/>
            <person name="Miyauchi S."/>
            <person name="Poulain J."/>
            <person name="Riccioni C."/>
            <person name="Rubini A."/>
            <person name="Sitrit Y."/>
            <person name="Splivallo R."/>
            <person name="Traeger S."/>
            <person name="Wang M."/>
            <person name="Zifcakova L."/>
            <person name="Wipf D."/>
            <person name="Zambonelli A."/>
            <person name="Paolocci F."/>
            <person name="Nowrousian M."/>
            <person name="Ottonello S."/>
            <person name="Baldrian P."/>
            <person name="Spatafora J.W."/>
            <person name="Henrissat B."/>
            <person name="Nagy L.G."/>
            <person name="Aury J.M."/>
            <person name="Wincker P."/>
            <person name="Grigoriev I.V."/>
            <person name="Bonfante P."/>
            <person name="Martin F.M."/>
        </authorList>
    </citation>
    <scope>NUCLEOTIDE SEQUENCE [LARGE SCALE GENOMIC DNA]</scope>
    <source>
        <strain evidence="5 6">RN42</strain>
    </source>
</reference>
<name>A0A3N4I5F3_ASCIM</name>
<dbReference type="Gene3D" id="1.10.238.100">
    <property type="entry name" value="YAP1 redox domain. Chain B"/>
    <property type="match status" value="1"/>
</dbReference>
<evidence type="ECO:0000313" key="5">
    <source>
        <dbReference type="EMBL" id="RPA81313.1"/>
    </source>
</evidence>
<dbReference type="InterPro" id="IPR050936">
    <property type="entry name" value="AP-1-like"/>
</dbReference>